<dbReference type="EMBL" id="QKSB01000001">
    <property type="protein sequence ID" value="PZE18929.1"/>
    <property type="molecule type" value="Genomic_DNA"/>
</dbReference>
<evidence type="ECO:0000313" key="2">
    <source>
        <dbReference type="Proteomes" id="UP000249248"/>
    </source>
</evidence>
<gene>
    <name evidence="1" type="ORF">DNU06_03620</name>
</gene>
<dbReference type="AlphaFoldDB" id="A0A2W1N2M0"/>
<evidence type="ECO:0008006" key="3">
    <source>
        <dbReference type="Google" id="ProtNLM"/>
    </source>
</evidence>
<protein>
    <recommendedName>
        <fullName evidence="3">Outer membrane protein beta-barrel domain-containing protein</fullName>
    </recommendedName>
</protein>
<name>A0A2W1N2M0_9FLAO</name>
<reference evidence="1 2" key="1">
    <citation type="submission" date="2018-06" db="EMBL/GenBank/DDBJ databases">
        <title>The draft genome sequence of Crocinitomix sp. SM1701.</title>
        <authorList>
            <person name="Zhang X."/>
        </authorList>
    </citation>
    <scope>NUCLEOTIDE SEQUENCE [LARGE SCALE GENOMIC DNA]</scope>
    <source>
        <strain evidence="1 2">SM1701</strain>
    </source>
</reference>
<keyword evidence="2" id="KW-1185">Reference proteome</keyword>
<comment type="caution">
    <text evidence="1">The sequence shown here is derived from an EMBL/GenBank/DDBJ whole genome shotgun (WGS) entry which is preliminary data.</text>
</comment>
<dbReference type="RefSeq" id="WP_111061831.1">
    <property type="nucleotide sequence ID" value="NZ_JBHUCU010000007.1"/>
</dbReference>
<sequence length="287" mass="33299">MKNILCFLFICFLSIGYGQKYSYKKKQATQAGAIYFYWGYNRSIYTKSDIQFKGPGYNFTIHDAKAHDKPENNARTYFNPQTLSVPQFNIRLGYSYKPHWDISIGYDHMKYVMTDNQSAFISGQIDASANAYLNGTFDNDLNYISTKTIQYENSNGLNYISVQINNTEYFYRSKNRKFYLQRRVGLGIGGVVTQTDFNWNNQDYHTDLKISGFGASIHTGLRADFFNRFFLQSNWSAGYINLPNLNTIRNSDHRAKQQFVYADWQLVGGIFLYSRKKNGCSSCPDWD</sequence>
<accession>A0A2W1N2M0</accession>
<dbReference type="OrthoDB" id="8887208at2"/>
<organism evidence="1 2">
    <name type="scientific">Putridiphycobacter roseus</name>
    <dbReference type="NCBI Taxonomy" id="2219161"/>
    <lineage>
        <taxon>Bacteria</taxon>
        <taxon>Pseudomonadati</taxon>
        <taxon>Bacteroidota</taxon>
        <taxon>Flavobacteriia</taxon>
        <taxon>Flavobacteriales</taxon>
        <taxon>Crocinitomicaceae</taxon>
        <taxon>Putridiphycobacter</taxon>
    </lineage>
</organism>
<proteinExistence type="predicted"/>
<dbReference type="Proteomes" id="UP000249248">
    <property type="component" value="Unassembled WGS sequence"/>
</dbReference>
<evidence type="ECO:0000313" key="1">
    <source>
        <dbReference type="EMBL" id="PZE18929.1"/>
    </source>
</evidence>